<sequence>MIEASATAILPVPAKSAFAVVSDVSNADWLPAVRGVRHVGGPKRGVGARFEVEAGMVGRHLRGILEVREMVEPKRMVLVLEEGLDLTVIIELKPVRAGCELRVAARYSVGGAFGGAVERASQPAARREVARAVEQLSARFGRDDEPAAESRSR</sequence>
<dbReference type="AlphaFoldDB" id="A0A934KN03"/>
<dbReference type="InterPro" id="IPR023393">
    <property type="entry name" value="START-like_dom_sf"/>
</dbReference>
<evidence type="ECO:0000313" key="1">
    <source>
        <dbReference type="EMBL" id="MBJ7608760.1"/>
    </source>
</evidence>
<organism evidence="1 2">
    <name type="scientific">Candidatus Amunia macphersoniae</name>
    <dbReference type="NCBI Taxonomy" id="3127014"/>
    <lineage>
        <taxon>Bacteria</taxon>
        <taxon>Bacillati</taxon>
        <taxon>Candidatus Dormiibacterota</taxon>
        <taxon>Candidatus Dormibacteria</taxon>
        <taxon>Candidatus Aeolococcales</taxon>
        <taxon>Candidatus Aeolococcaceae</taxon>
        <taxon>Candidatus Amunia</taxon>
    </lineage>
</organism>
<dbReference type="EMBL" id="JAEKNN010000024">
    <property type="protein sequence ID" value="MBJ7608760.1"/>
    <property type="molecule type" value="Genomic_DNA"/>
</dbReference>
<protein>
    <submittedName>
        <fullName evidence="1">SRPBCC family protein</fullName>
    </submittedName>
</protein>
<dbReference type="Pfam" id="PF10604">
    <property type="entry name" value="Polyketide_cyc2"/>
    <property type="match status" value="1"/>
</dbReference>
<gene>
    <name evidence="1" type="ORF">JF887_04930</name>
</gene>
<dbReference type="Proteomes" id="UP000614410">
    <property type="component" value="Unassembled WGS sequence"/>
</dbReference>
<accession>A0A934KN03</accession>
<comment type="caution">
    <text evidence="1">The sequence shown here is derived from an EMBL/GenBank/DDBJ whole genome shotgun (WGS) entry which is preliminary data.</text>
</comment>
<reference evidence="1 2" key="1">
    <citation type="submission" date="2020-10" db="EMBL/GenBank/DDBJ databases">
        <title>Ca. Dormibacterota MAGs.</title>
        <authorList>
            <person name="Montgomery K."/>
        </authorList>
    </citation>
    <scope>NUCLEOTIDE SEQUENCE [LARGE SCALE GENOMIC DNA]</scope>
    <source>
        <strain evidence="1">Mitchell_Peninsula_5</strain>
    </source>
</reference>
<dbReference type="Gene3D" id="3.30.530.20">
    <property type="match status" value="1"/>
</dbReference>
<dbReference type="SUPFAM" id="SSF55961">
    <property type="entry name" value="Bet v1-like"/>
    <property type="match status" value="1"/>
</dbReference>
<evidence type="ECO:0000313" key="2">
    <source>
        <dbReference type="Proteomes" id="UP000614410"/>
    </source>
</evidence>
<dbReference type="InterPro" id="IPR019587">
    <property type="entry name" value="Polyketide_cyclase/dehydratase"/>
</dbReference>
<name>A0A934KN03_9BACT</name>
<proteinExistence type="predicted"/>